<sequence length="204" mass="23489">MAEHHSIEDWDRSQPSSILLTDAHYVSEPSSLLFSEYEEESYWGTILSRHVDAQDLAEGRIVTQFQARVAGYQAGFTFRNQAALGTSNYENCYLIVFFGSEWHLDYVTGGVEHGIGATSMDFPTYEWIKLRLSWWNGYSDNGLPALAVMLERYIDGEWVKQGDTLYDEDNHFKDSETNRCGLHALGQTIDVIFYDDTEIWERET</sequence>
<proteinExistence type="predicted"/>
<name>X1JUE3_9ZZZZ</name>
<dbReference type="AlphaFoldDB" id="X1JUE3"/>
<organism evidence="1">
    <name type="scientific">marine sediment metagenome</name>
    <dbReference type="NCBI Taxonomy" id="412755"/>
    <lineage>
        <taxon>unclassified sequences</taxon>
        <taxon>metagenomes</taxon>
        <taxon>ecological metagenomes</taxon>
    </lineage>
</organism>
<accession>X1JUE3</accession>
<comment type="caution">
    <text evidence="1">The sequence shown here is derived from an EMBL/GenBank/DDBJ whole genome shotgun (WGS) entry which is preliminary data.</text>
</comment>
<evidence type="ECO:0000313" key="1">
    <source>
        <dbReference type="EMBL" id="GAH97702.1"/>
    </source>
</evidence>
<gene>
    <name evidence="1" type="ORF">S06H3_07274</name>
</gene>
<reference evidence="1" key="1">
    <citation type="journal article" date="2014" name="Front. Microbiol.">
        <title>High frequency of phylogenetically diverse reductive dehalogenase-homologous genes in deep subseafloor sedimentary metagenomes.</title>
        <authorList>
            <person name="Kawai M."/>
            <person name="Futagami T."/>
            <person name="Toyoda A."/>
            <person name="Takaki Y."/>
            <person name="Nishi S."/>
            <person name="Hori S."/>
            <person name="Arai W."/>
            <person name="Tsubouchi T."/>
            <person name="Morono Y."/>
            <person name="Uchiyama I."/>
            <person name="Ito T."/>
            <person name="Fujiyama A."/>
            <person name="Inagaki F."/>
            <person name="Takami H."/>
        </authorList>
    </citation>
    <scope>NUCLEOTIDE SEQUENCE</scope>
    <source>
        <strain evidence="1">Expedition CK06-06</strain>
    </source>
</reference>
<dbReference type="EMBL" id="BARV01002930">
    <property type="protein sequence ID" value="GAH97702.1"/>
    <property type="molecule type" value="Genomic_DNA"/>
</dbReference>
<protein>
    <submittedName>
        <fullName evidence="1">Uncharacterized protein</fullName>
    </submittedName>
</protein>